<reference evidence="2" key="1">
    <citation type="journal article" date="2015" name="MBio">
        <title>Eco-Evolutionary Dynamics of Episomes among Ecologically Cohesive Bacterial Populations.</title>
        <authorList>
            <person name="Xue H."/>
            <person name="Cordero O.X."/>
            <person name="Camas F.M."/>
            <person name="Trimble W."/>
            <person name="Meyer F."/>
            <person name="Guglielmini J."/>
            <person name="Rocha E.P."/>
            <person name="Polz M.F."/>
        </authorList>
    </citation>
    <scope>NUCLEOTIDE SEQUENCE</scope>
    <source>
        <strain evidence="2">5S_214</strain>
    </source>
</reference>
<organism evidence="2">
    <name type="scientific">Vibrio splendidus</name>
    <dbReference type="NCBI Taxonomy" id="29497"/>
    <lineage>
        <taxon>Bacteria</taxon>
        <taxon>Pseudomonadati</taxon>
        <taxon>Pseudomonadota</taxon>
        <taxon>Gammaproteobacteria</taxon>
        <taxon>Vibrionales</taxon>
        <taxon>Vibrionaceae</taxon>
        <taxon>Vibrio</taxon>
    </lineage>
</organism>
<dbReference type="AlphaFoldDB" id="A0A0H3ZNB0"/>
<dbReference type="EMBL" id="KP795544">
    <property type="protein sequence ID" value="AKN37660.1"/>
    <property type="molecule type" value="Genomic_DNA"/>
</dbReference>
<dbReference type="SUPFAM" id="SSF46894">
    <property type="entry name" value="C-terminal effector domain of the bipartite response regulators"/>
    <property type="match status" value="1"/>
</dbReference>
<dbReference type="RefSeq" id="WP_428792466.1">
    <property type="nucleotide sequence ID" value="NZ_JAKJTX010000052.1"/>
</dbReference>
<dbReference type="InterPro" id="IPR036388">
    <property type="entry name" value="WH-like_DNA-bd_sf"/>
</dbReference>
<dbReference type="InterPro" id="IPR016032">
    <property type="entry name" value="Sig_transdc_resp-reg_C-effctor"/>
</dbReference>
<dbReference type="GO" id="GO:0003677">
    <property type="term" value="F:DNA binding"/>
    <property type="evidence" value="ECO:0007669"/>
    <property type="project" value="InterPro"/>
</dbReference>
<dbReference type="GO" id="GO:0006355">
    <property type="term" value="P:regulation of DNA-templated transcription"/>
    <property type="evidence" value="ECO:0007669"/>
    <property type="project" value="InterPro"/>
</dbReference>
<name>A0A0H3ZNB0_VIBSP</name>
<sequence>MMTDVIVKHDYHLDDEQLAVLAGYANGLDDFDICQSLELSPAELKTLELDIRAQLDAHTTPHMISRAWQLGVLASRAICLVLALVTSFHALDPNMTRVRTPMRNTRNPTTIARVRQAGRNKGLDA</sequence>
<keyword evidence="1" id="KW-0472">Membrane</keyword>
<dbReference type="Gene3D" id="1.10.10.10">
    <property type="entry name" value="Winged helix-like DNA-binding domain superfamily/Winged helix DNA-binding domain"/>
    <property type="match status" value="1"/>
</dbReference>
<keyword evidence="1" id="KW-0812">Transmembrane</keyword>
<protein>
    <submittedName>
        <fullName evidence="2">Uncharacterized protein</fullName>
    </submittedName>
</protein>
<keyword evidence="1" id="KW-1133">Transmembrane helix</keyword>
<evidence type="ECO:0000313" key="2">
    <source>
        <dbReference type="EMBL" id="AKN37660.1"/>
    </source>
</evidence>
<feature type="transmembrane region" description="Helical" evidence="1">
    <location>
        <begin position="70"/>
        <end position="91"/>
    </location>
</feature>
<proteinExistence type="predicted"/>
<evidence type="ECO:0000256" key="1">
    <source>
        <dbReference type="SAM" id="Phobius"/>
    </source>
</evidence>
<accession>A0A0H3ZNB0</accession>